<gene>
    <name evidence="2" type="ORF">IC617_01200</name>
</gene>
<evidence type="ECO:0000313" key="3">
    <source>
        <dbReference type="Proteomes" id="UP000638014"/>
    </source>
</evidence>
<keyword evidence="1" id="KW-0812">Transmembrane</keyword>
<dbReference type="EMBL" id="JACXAF010000001">
    <property type="protein sequence ID" value="MBD1388033.1"/>
    <property type="molecule type" value="Genomic_DNA"/>
</dbReference>
<proteinExistence type="predicted"/>
<keyword evidence="1" id="KW-0472">Membrane</keyword>
<reference evidence="2" key="1">
    <citation type="submission" date="2020-09" db="EMBL/GenBank/DDBJ databases">
        <title>A novel bacterium of genus Neiella, isolated from South China Sea.</title>
        <authorList>
            <person name="Huang H."/>
            <person name="Mo K."/>
            <person name="Hu Y."/>
        </authorList>
    </citation>
    <scope>NUCLEOTIDE SEQUENCE</scope>
    <source>
        <strain evidence="2">HB171785</strain>
    </source>
</reference>
<dbReference type="RefSeq" id="WP_191143152.1">
    <property type="nucleotide sequence ID" value="NZ_JACXAF010000001.1"/>
</dbReference>
<dbReference type="AlphaFoldDB" id="A0A8J6QTK8"/>
<name>A0A8J6QTK8_9GAMM</name>
<dbReference type="Proteomes" id="UP000638014">
    <property type="component" value="Unassembled WGS sequence"/>
</dbReference>
<sequence length="286" mass="32462">MKWLADDARFTLLYKHLSTRASATGTDIPEHWQAKLADELQHTKQQPWRRLTGRQKLLHLCANHPHCGATGLQPRHWLRALRYLERYPVKFGHVIIIAVLLLGITLIHTDYLLLEVNRQFEAESQVMPQLSDWLLNNGMSIGYLIVAGAIAMSVGLKIQYRTIVKGLRGLNFHSHGLGPYSVSHMNTAVCIFLLSKLPEPELAAHLSGSDQHRVKQLSEQHELSFMAQDKDCAELLLHQHVHAALHANTRLQKVLAYLSYLLMATWFCTLMLGMSQAFLDWGKLGL</sequence>
<feature type="transmembrane region" description="Helical" evidence="1">
    <location>
        <begin position="91"/>
        <end position="114"/>
    </location>
</feature>
<comment type="caution">
    <text evidence="2">The sequence shown here is derived from an EMBL/GenBank/DDBJ whole genome shotgun (WGS) entry which is preliminary data.</text>
</comment>
<feature type="transmembrane region" description="Helical" evidence="1">
    <location>
        <begin position="254"/>
        <end position="279"/>
    </location>
</feature>
<keyword evidence="3" id="KW-1185">Reference proteome</keyword>
<evidence type="ECO:0000256" key="1">
    <source>
        <dbReference type="SAM" id="Phobius"/>
    </source>
</evidence>
<feature type="transmembrane region" description="Helical" evidence="1">
    <location>
        <begin position="134"/>
        <end position="156"/>
    </location>
</feature>
<keyword evidence="1" id="KW-1133">Transmembrane helix</keyword>
<organism evidence="2 3">
    <name type="scientific">Neiella litorisoli</name>
    <dbReference type="NCBI Taxonomy" id="2771431"/>
    <lineage>
        <taxon>Bacteria</taxon>
        <taxon>Pseudomonadati</taxon>
        <taxon>Pseudomonadota</taxon>
        <taxon>Gammaproteobacteria</taxon>
        <taxon>Alteromonadales</taxon>
        <taxon>Echinimonadaceae</taxon>
        <taxon>Neiella</taxon>
    </lineage>
</organism>
<evidence type="ECO:0000313" key="2">
    <source>
        <dbReference type="EMBL" id="MBD1388033.1"/>
    </source>
</evidence>
<protein>
    <submittedName>
        <fullName evidence="2">Uncharacterized protein</fullName>
    </submittedName>
</protein>
<accession>A0A8J6QTK8</accession>